<sequence>MLKNIRISTRIAGGFGVILLMLALFAGLTWSQLHSLRDVSAEADNAEARAIIAADMDHGVGKATIAVGAYLEAPTEESGDAVIAAIQHVRALAVDLDALGSKNGAPMIALKDRHLAEAQVFIDLYQARNGLIARMQKTAIEHRRNIEQLQGLFEGRGARDDAYAAMAASNSLLVTRARVDRFLSGADVADFDEAQAPYEETQSQLQDIARRPIPDDARTLVTTALAGVTDYWTDATTLRELEVNVRQAVAAVEVTSKEAVALVEVIRETAGGLLAEADARFEEIMQTTIAAILGGVALAILIGMSIATILSRDLRRRLSQTVDQTRSLANGDLQVEIKGQDGRNELAELEQALGVFRQNAIDRRDLEEQARQAQDATAAARDTEARQQARVVRDIGAGLDRLSRGDLTEQIPNPISDPFPAGYDALREAFNTVVENLTGTVARITDVADQVRGGASEITSAAQDLASRAETQAATLEQSAAALTQMSASVTSTADRARQAEHASRQNRDIAQSSTEIVRDAVTAMRGIEASSDQITRIISVIDDIAFQTNLLALNAGVEAARAGEAGRGFAVVASEVRGLAQRASGSAREIKLLISESASQVKAGSALVGRTGDSLEQILVMAKEVSDQISAIALAANEQAIGLIEVNTGVNQLDQVTQQNAAVAEQANAAAASLQQRAEDLTQEISGSAARTSETLIPSPPSSPPAFSAMPMSSSAQTETTVRNTVIMAIATKDELDMIVSALSAYNHNTKYRALYEKLIRQQDQVYELAG</sequence>
<reference evidence="8 9" key="1">
    <citation type="journal article" date="2023" name="Commun. Biol.">
        <title>Reorganization of the ancestral sex-determining regions during the evolution of trioecy in Pleodorina starrii.</title>
        <authorList>
            <person name="Takahashi K."/>
            <person name="Suzuki S."/>
            <person name="Kawai-Toyooka H."/>
            <person name="Yamamoto K."/>
            <person name="Hamaji T."/>
            <person name="Ootsuki R."/>
            <person name="Yamaguchi H."/>
            <person name="Kawachi M."/>
            <person name="Higashiyama T."/>
            <person name="Nozaki H."/>
        </authorList>
    </citation>
    <scope>NUCLEOTIDE SEQUENCE [LARGE SCALE GENOMIC DNA]</scope>
    <source>
        <strain evidence="8 9">NIES-4479</strain>
    </source>
</reference>
<dbReference type="Proteomes" id="UP001165080">
    <property type="component" value="Unassembled WGS sequence"/>
</dbReference>
<accession>A0A9W6FA58</accession>
<protein>
    <recommendedName>
        <fullName evidence="10">Methyl-accepting chemotaxis protein</fullName>
    </recommendedName>
</protein>
<evidence type="ECO:0000259" key="6">
    <source>
        <dbReference type="PROSITE" id="PS50111"/>
    </source>
</evidence>
<dbReference type="EMBL" id="BRXU01000056">
    <property type="protein sequence ID" value="GLC61963.1"/>
    <property type="molecule type" value="Genomic_DNA"/>
</dbReference>
<evidence type="ECO:0008006" key="10">
    <source>
        <dbReference type="Google" id="ProtNLM"/>
    </source>
</evidence>
<organism evidence="8 9">
    <name type="scientific">Pleodorina starrii</name>
    <dbReference type="NCBI Taxonomy" id="330485"/>
    <lineage>
        <taxon>Eukaryota</taxon>
        <taxon>Viridiplantae</taxon>
        <taxon>Chlorophyta</taxon>
        <taxon>core chlorophytes</taxon>
        <taxon>Chlorophyceae</taxon>
        <taxon>CS clade</taxon>
        <taxon>Chlamydomonadales</taxon>
        <taxon>Volvocaceae</taxon>
        <taxon>Pleodorina</taxon>
    </lineage>
</organism>
<keyword evidence="3" id="KW-0807">Transducer</keyword>
<evidence type="ECO:0000256" key="4">
    <source>
        <dbReference type="SAM" id="MobiDB-lite"/>
    </source>
</evidence>
<dbReference type="GO" id="GO:0004888">
    <property type="term" value="F:transmembrane signaling receptor activity"/>
    <property type="evidence" value="ECO:0007669"/>
    <property type="project" value="TreeGrafter"/>
</dbReference>
<evidence type="ECO:0000313" key="8">
    <source>
        <dbReference type="EMBL" id="GLC61963.1"/>
    </source>
</evidence>
<dbReference type="SMART" id="SM00283">
    <property type="entry name" value="MA"/>
    <property type="match status" value="1"/>
</dbReference>
<dbReference type="FunFam" id="1.10.287.950:FF:000001">
    <property type="entry name" value="Methyl-accepting chemotaxis sensory transducer"/>
    <property type="match status" value="1"/>
</dbReference>
<comment type="similarity">
    <text evidence="2">Belongs to the methyl-accepting chemotaxis (MCP) protein family.</text>
</comment>
<dbReference type="Gene3D" id="6.10.340.10">
    <property type="match status" value="1"/>
</dbReference>
<dbReference type="PANTHER" id="PTHR43531">
    <property type="entry name" value="PROTEIN ICFG"/>
    <property type="match status" value="1"/>
</dbReference>
<dbReference type="InterPro" id="IPR051310">
    <property type="entry name" value="MCP_chemotaxis"/>
</dbReference>
<feature type="transmembrane region" description="Helical" evidence="5">
    <location>
        <begin position="289"/>
        <end position="310"/>
    </location>
</feature>
<keyword evidence="5" id="KW-0812">Transmembrane</keyword>
<feature type="domain" description="HAMP" evidence="7">
    <location>
        <begin position="312"/>
        <end position="365"/>
    </location>
</feature>
<evidence type="ECO:0000256" key="1">
    <source>
        <dbReference type="ARBA" id="ARBA00022500"/>
    </source>
</evidence>
<evidence type="ECO:0000313" key="9">
    <source>
        <dbReference type="Proteomes" id="UP001165080"/>
    </source>
</evidence>
<dbReference type="Pfam" id="PF00672">
    <property type="entry name" value="HAMP"/>
    <property type="match status" value="1"/>
</dbReference>
<feature type="compositionally biased region" description="Low complexity" evidence="4">
    <location>
        <begin position="706"/>
        <end position="717"/>
    </location>
</feature>
<evidence type="ECO:0000256" key="5">
    <source>
        <dbReference type="SAM" id="Phobius"/>
    </source>
</evidence>
<dbReference type="InterPro" id="IPR003660">
    <property type="entry name" value="HAMP_dom"/>
</dbReference>
<dbReference type="AlphaFoldDB" id="A0A9W6FA58"/>
<keyword evidence="9" id="KW-1185">Reference proteome</keyword>
<dbReference type="InterPro" id="IPR004089">
    <property type="entry name" value="MCPsignal_dom"/>
</dbReference>
<comment type="caution">
    <text evidence="8">The sequence shown here is derived from an EMBL/GenBank/DDBJ whole genome shotgun (WGS) entry which is preliminary data.</text>
</comment>
<dbReference type="GO" id="GO:0006935">
    <property type="term" value="P:chemotaxis"/>
    <property type="evidence" value="ECO:0007669"/>
    <property type="project" value="UniProtKB-KW"/>
</dbReference>
<dbReference type="SUPFAM" id="SSF158472">
    <property type="entry name" value="HAMP domain-like"/>
    <property type="match status" value="1"/>
</dbReference>
<dbReference type="PANTHER" id="PTHR43531:SF11">
    <property type="entry name" value="METHYL-ACCEPTING CHEMOTAXIS PROTEIN 3"/>
    <property type="match status" value="1"/>
</dbReference>
<keyword evidence="1" id="KW-0145">Chemotaxis</keyword>
<name>A0A9W6FA58_9CHLO</name>
<proteinExistence type="inferred from homology"/>
<feature type="domain" description="Methyl-accepting transducer" evidence="6">
    <location>
        <begin position="447"/>
        <end position="676"/>
    </location>
</feature>
<dbReference type="GO" id="GO:0007165">
    <property type="term" value="P:signal transduction"/>
    <property type="evidence" value="ECO:0007669"/>
    <property type="project" value="UniProtKB-KW"/>
</dbReference>
<evidence type="ECO:0000256" key="2">
    <source>
        <dbReference type="ARBA" id="ARBA00029447"/>
    </source>
</evidence>
<dbReference type="Pfam" id="PF00015">
    <property type="entry name" value="MCPsignal"/>
    <property type="match status" value="1"/>
</dbReference>
<dbReference type="GO" id="GO:0005886">
    <property type="term" value="C:plasma membrane"/>
    <property type="evidence" value="ECO:0007669"/>
    <property type="project" value="TreeGrafter"/>
</dbReference>
<dbReference type="SUPFAM" id="SSF58104">
    <property type="entry name" value="Methyl-accepting chemotaxis protein (MCP) signaling domain"/>
    <property type="match status" value="1"/>
</dbReference>
<keyword evidence="5" id="KW-1133">Transmembrane helix</keyword>
<dbReference type="PROSITE" id="PS50885">
    <property type="entry name" value="HAMP"/>
    <property type="match status" value="2"/>
</dbReference>
<evidence type="ECO:0000256" key="3">
    <source>
        <dbReference type="PROSITE-ProRule" id="PRU00284"/>
    </source>
</evidence>
<evidence type="ECO:0000259" key="7">
    <source>
        <dbReference type="PROSITE" id="PS50885"/>
    </source>
</evidence>
<feature type="domain" description="HAMP" evidence="7">
    <location>
        <begin position="386"/>
        <end position="442"/>
    </location>
</feature>
<dbReference type="SMART" id="SM00304">
    <property type="entry name" value="HAMP"/>
    <property type="match status" value="2"/>
</dbReference>
<dbReference type="Gene3D" id="1.10.287.950">
    <property type="entry name" value="Methyl-accepting chemotaxis protein"/>
    <property type="match status" value="1"/>
</dbReference>
<gene>
    <name evidence="8" type="primary">PLESTB002968</name>
    <name evidence="8" type="ORF">PLESTB_001824800</name>
</gene>
<dbReference type="PROSITE" id="PS50111">
    <property type="entry name" value="CHEMOTAXIS_TRANSDUC_2"/>
    <property type="match status" value="1"/>
</dbReference>
<feature type="transmembrane region" description="Helical" evidence="5">
    <location>
        <begin position="12"/>
        <end position="30"/>
    </location>
</feature>
<dbReference type="CDD" id="cd11386">
    <property type="entry name" value="MCP_signal"/>
    <property type="match status" value="1"/>
</dbReference>
<keyword evidence="5" id="KW-0472">Membrane</keyword>
<feature type="region of interest" description="Disordered" evidence="4">
    <location>
        <begin position="689"/>
        <end position="719"/>
    </location>
</feature>